<accession>A0A1M2VJP5</accession>
<organism evidence="2 3">
    <name type="scientific">Trametes pubescens</name>
    <name type="common">White-rot fungus</name>
    <dbReference type="NCBI Taxonomy" id="154538"/>
    <lineage>
        <taxon>Eukaryota</taxon>
        <taxon>Fungi</taxon>
        <taxon>Dikarya</taxon>
        <taxon>Basidiomycota</taxon>
        <taxon>Agaricomycotina</taxon>
        <taxon>Agaricomycetes</taxon>
        <taxon>Polyporales</taxon>
        <taxon>Polyporaceae</taxon>
        <taxon>Trametes</taxon>
    </lineage>
</organism>
<dbReference type="Proteomes" id="UP000184267">
    <property type="component" value="Unassembled WGS sequence"/>
</dbReference>
<feature type="compositionally biased region" description="Gly residues" evidence="1">
    <location>
        <begin position="37"/>
        <end position="52"/>
    </location>
</feature>
<gene>
    <name evidence="2" type="ORF">TRAPUB_1319</name>
</gene>
<sequence>MSSRHGRSRSPHGGDDSMQGAAPSKRGYSDIDAYDAPGGGGSGGGNHFGGYS</sequence>
<dbReference type="AlphaFoldDB" id="A0A1M2VJP5"/>
<protein>
    <submittedName>
        <fullName evidence="2">Uncharacterized protein</fullName>
    </submittedName>
</protein>
<dbReference type="EMBL" id="MNAD01001121">
    <property type="protein sequence ID" value="OJT07787.1"/>
    <property type="molecule type" value="Genomic_DNA"/>
</dbReference>
<evidence type="ECO:0000313" key="2">
    <source>
        <dbReference type="EMBL" id="OJT07787.1"/>
    </source>
</evidence>
<reference evidence="2 3" key="1">
    <citation type="submission" date="2016-10" db="EMBL/GenBank/DDBJ databases">
        <title>Genome sequence of the basidiomycete white-rot fungus Trametes pubescens.</title>
        <authorList>
            <person name="Makela M.R."/>
            <person name="Granchi Z."/>
            <person name="Peng M."/>
            <person name="De Vries R.P."/>
            <person name="Grigoriev I."/>
            <person name="Riley R."/>
            <person name="Hilden K."/>
        </authorList>
    </citation>
    <scope>NUCLEOTIDE SEQUENCE [LARGE SCALE GENOMIC DNA]</scope>
    <source>
        <strain evidence="2 3">FBCC735</strain>
    </source>
</reference>
<comment type="caution">
    <text evidence="2">The sequence shown here is derived from an EMBL/GenBank/DDBJ whole genome shotgun (WGS) entry which is preliminary data.</text>
</comment>
<keyword evidence="3" id="KW-1185">Reference proteome</keyword>
<feature type="region of interest" description="Disordered" evidence="1">
    <location>
        <begin position="1"/>
        <end position="52"/>
    </location>
</feature>
<feature type="compositionally biased region" description="Basic residues" evidence="1">
    <location>
        <begin position="1"/>
        <end position="10"/>
    </location>
</feature>
<evidence type="ECO:0000256" key="1">
    <source>
        <dbReference type="SAM" id="MobiDB-lite"/>
    </source>
</evidence>
<evidence type="ECO:0000313" key="3">
    <source>
        <dbReference type="Proteomes" id="UP000184267"/>
    </source>
</evidence>
<proteinExistence type="predicted"/>
<feature type="non-terminal residue" evidence="2">
    <location>
        <position position="52"/>
    </location>
</feature>
<name>A0A1M2VJP5_TRAPU</name>